<accession>A0ABY5VKZ4</accession>
<dbReference type="InterPro" id="IPR046335">
    <property type="entry name" value="LacI/GalR-like_sensor"/>
</dbReference>
<name>A0ABY5VKZ4_9FIRM</name>
<dbReference type="PANTHER" id="PTHR30146">
    <property type="entry name" value="LACI-RELATED TRANSCRIPTIONAL REPRESSOR"/>
    <property type="match status" value="1"/>
</dbReference>
<evidence type="ECO:0000256" key="3">
    <source>
        <dbReference type="ARBA" id="ARBA00023163"/>
    </source>
</evidence>
<keyword evidence="3" id="KW-0804">Transcription</keyword>
<dbReference type="SMART" id="SM00354">
    <property type="entry name" value="HTH_LACI"/>
    <property type="match status" value="1"/>
</dbReference>
<keyword evidence="2 5" id="KW-0238">DNA-binding</keyword>
<feature type="domain" description="HTH lacI-type" evidence="4">
    <location>
        <begin position="1"/>
        <end position="54"/>
    </location>
</feature>
<dbReference type="SUPFAM" id="SSF47413">
    <property type="entry name" value="lambda repressor-like DNA-binding domains"/>
    <property type="match status" value="1"/>
</dbReference>
<evidence type="ECO:0000256" key="1">
    <source>
        <dbReference type="ARBA" id="ARBA00023015"/>
    </source>
</evidence>
<keyword evidence="1" id="KW-0805">Transcription regulation</keyword>
<reference evidence="5" key="1">
    <citation type="journal article" date="2022" name="Cell">
        <title>Design, construction, and in vivo augmentation of a complex gut microbiome.</title>
        <authorList>
            <person name="Cheng A.G."/>
            <person name="Ho P.Y."/>
            <person name="Aranda-Diaz A."/>
            <person name="Jain S."/>
            <person name="Yu F.B."/>
            <person name="Meng X."/>
            <person name="Wang M."/>
            <person name="Iakiviak M."/>
            <person name="Nagashima K."/>
            <person name="Zhao A."/>
            <person name="Murugkar P."/>
            <person name="Patil A."/>
            <person name="Atabakhsh K."/>
            <person name="Weakley A."/>
            <person name="Yan J."/>
            <person name="Brumbaugh A.R."/>
            <person name="Higginbottom S."/>
            <person name="Dimas A."/>
            <person name="Shiver A.L."/>
            <person name="Deutschbauer A."/>
            <person name="Neff N."/>
            <person name="Sonnenburg J.L."/>
            <person name="Huang K.C."/>
            <person name="Fischbach M.A."/>
        </authorList>
    </citation>
    <scope>NUCLEOTIDE SEQUENCE</scope>
    <source>
        <strain evidence="5">DSM 19829</strain>
    </source>
</reference>
<dbReference type="CDD" id="cd01392">
    <property type="entry name" value="HTH_LacI"/>
    <property type="match status" value="1"/>
</dbReference>
<evidence type="ECO:0000259" key="4">
    <source>
        <dbReference type="PROSITE" id="PS50932"/>
    </source>
</evidence>
<dbReference type="Gene3D" id="1.10.260.40">
    <property type="entry name" value="lambda repressor-like DNA-binding domains"/>
    <property type="match status" value="1"/>
</dbReference>
<dbReference type="EMBL" id="CP102290">
    <property type="protein sequence ID" value="UWP60982.1"/>
    <property type="molecule type" value="Genomic_DNA"/>
</dbReference>
<dbReference type="SUPFAM" id="SSF53822">
    <property type="entry name" value="Periplasmic binding protein-like I"/>
    <property type="match status" value="1"/>
</dbReference>
<dbReference type="InterPro" id="IPR010982">
    <property type="entry name" value="Lambda_DNA-bd_dom_sf"/>
</dbReference>
<gene>
    <name evidence="5" type="ORF">NQ502_08130</name>
</gene>
<dbReference type="InterPro" id="IPR028082">
    <property type="entry name" value="Peripla_BP_I"/>
</dbReference>
<dbReference type="CDD" id="cd01542">
    <property type="entry name" value="PBP1_TreR-like"/>
    <property type="match status" value="1"/>
</dbReference>
<proteinExistence type="predicted"/>
<evidence type="ECO:0000313" key="5">
    <source>
        <dbReference type="EMBL" id="UWP60982.1"/>
    </source>
</evidence>
<keyword evidence="6" id="KW-1185">Reference proteome</keyword>
<dbReference type="PANTHER" id="PTHR30146:SF154">
    <property type="entry name" value="TRANSCRIPTION REGULATOR, MEMBER OF GALR FAMILY"/>
    <property type="match status" value="1"/>
</dbReference>
<dbReference type="Proteomes" id="UP001060164">
    <property type="component" value="Chromosome"/>
</dbReference>
<sequence length="332" mass="36378">MNINEIAKLAGVSRATVSRYLNNGYVSEEKKERIRKIIEETGYQPSSSAQTLRSKKTNFIGVIIPKINSDSISRMVSGISSTLAGAGYQMLLACTHNHEKEELRFLNLFKENHVDGVILLGTIFTAEHRKVLKSLSVPIVILSQYLSGYSCVYSDDYRAAYDLTSYLAGTGTRIGYLGVTEKDEAVGKERLRGVREALQDNHQTLPDEYIRECMFDMESGAAQAKALLADVPDIDTVICATDTIAAGALQFLKSAGKRVPEDIQIAGIGDSSLSRVTEPSLTTVHLYYEEAGTEAARLLFDLIQNGEAAIQKEVKLDCKLIVQGSTRGGEQL</sequence>
<dbReference type="RefSeq" id="WP_028530068.1">
    <property type="nucleotide sequence ID" value="NZ_CABLBR010000041.1"/>
</dbReference>
<organism evidence="5 6">
    <name type="scientific">Ruminococcus gauvreauii</name>
    <dbReference type="NCBI Taxonomy" id="438033"/>
    <lineage>
        <taxon>Bacteria</taxon>
        <taxon>Bacillati</taxon>
        <taxon>Bacillota</taxon>
        <taxon>Clostridia</taxon>
        <taxon>Eubacteriales</taxon>
        <taxon>Oscillospiraceae</taxon>
        <taxon>Ruminococcus</taxon>
    </lineage>
</organism>
<dbReference type="GO" id="GO:0003677">
    <property type="term" value="F:DNA binding"/>
    <property type="evidence" value="ECO:0007669"/>
    <property type="project" value="UniProtKB-KW"/>
</dbReference>
<evidence type="ECO:0000313" key="6">
    <source>
        <dbReference type="Proteomes" id="UP001060164"/>
    </source>
</evidence>
<dbReference type="PROSITE" id="PS50932">
    <property type="entry name" value="HTH_LACI_2"/>
    <property type="match status" value="1"/>
</dbReference>
<dbReference type="InterPro" id="IPR000843">
    <property type="entry name" value="HTH_LacI"/>
</dbReference>
<dbReference type="Gene3D" id="3.40.50.2300">
    <property type="match status" value="2"/>
</dbReference>
<dbReference type="PROSITE" id="PS00356">
    <property type="entry name" value="HTH_LACI_1"/>
    <property type="match status" value="1"/>
</dbReference>
<dbReference type="Pfam" id="PF13377">
    <property type="entry name" value="Peripla_BP_3"/>
    <property type="match status" value="1"/>
</dbReference>
<dbReference type="Pfam" id="PF00356">
    <property type="entry name" value="LacI"/>
    <property type="match status" value="1"/>
</dbReference>
<protein>
    <submittedName>
        <fullName evidence="5">LacI family DNA-binding transcriptional regulator</fullName>
    </submittedName>
</protein>
<evidence type="ECO:0000256" key="2">
    <source>
        <dbReference type="ARBA" id="ARBA00023125"/>
    </source>
</evidence>